<dbReference type="SUPFAM" id="SSF52402">
    <property type="entry name" value="Adenine nucleotide alpha hydrolases-like"/>
    <property type="match status" value="1"/>
</dbReference>
<evidence type="ECO:0000256" key="1">
    <source>
        <dbReference type="ARBA" id="ARBA00004790"/>
    </source>
</evidence>
<dbReference type="PANTHER" id="PTHR23090">
    <property type="entry name" value="NH 3 /GLUTAMINE-DEPENDENT NAD + SYNTHETASE"/>
    <property type="match status" value="1"/>
</dbReference>
<dbReference type="InterPro" id="IPR022310">
    <property type="entry name" value="NAD/GMP_synthase"/>
</dbReference>
<dbReference type="EMBL" id="QICD01000010">
    <property type="protein sequence ID" value="RNL44115.1"/>
    <property type="molecule type" value="Genomic_DNA"/>
</dbReference>
<proteinExistence type="inferred from homology"/>
<feature type="region of interest" description="Disordered" evidence="8">
    <location>
        <begin position="180"/>
        <end position="209"/>
    </location>
</feature>
<organism evidence="10 11">
    <name type="scientific">Paraeggerthella hongkongensis</name>
    <dbReference type="NCBI Taxonomy" id="230658"/>
    <lineage>
        <taxon>Bacteria</taxon>
        <taxon>Bacillati</taxon>
        <taxon>Actinomycetota</taxon>
        <taxon>Coriobacteriia</taxon>
        <taxon>Eggerthellales</taxon>
        <taxon>Eggerthellaceae</taxon>
        <taxon>Paraeggerthella</taxon>
    </lineage>
</organism>
<sequence>MKTDEQYRFCVKALKEYVEDAGFSDVVIGLSGGIDSALVAVMCADAFGAGRVHGVLLPGPYSTPHSLEDAQELASNLGMEARVVSVCEPYEAFERALAEACGGELRGLAAENTQARCRMTCLMALSNAHGWMLVNTGNKSEAMMGYSTLYGDMAGAFAPLGGLYKTDVYAASRWRNAQAASSGQVPPIPERVLTKPPSAELSPDQEDEKSMGIDYATLDKLLLAHVEHGQDAAALKESGFAEGDVDRVLATVRATAFKRALEPPSPAGSFYGR</sequence>
<comment type="caution">
    <text evidence="10">The sequence shown here is derived from an EMBL/GenBank/DDBJ whole genome shotgun (WGS) entry which is preliminary data.</text>
</comment>
<keyword evidence="3 6" id="KW-0547">Nucleotide-binding</keyword>
<protein>
    <recommendedName>
        <fullName evidence="7">NH(3)-dependent NAD(+) synthetase</fullName>
        <ecNumber evidence="7">6.3.1.5</ecNumber>
    </recommendedName>
</protein>
<name>A0A3N0BA75_9ACTN</name>
<evidence type="ECO:0000256" key="3">
    <source>
        <dbReference type="ARBA" id="ARBA00022741"/>
    </source>
</evidence>
<reference evidence="11" key="1">
    <citation type="submission" date="2018-05" db="EMBL/GenBank/DDBJ databases">
        <title>Genome Sequencing of selected type strains of the family Eggerthellaceae.</title>
        <authorList>
            <person name="Danylec N."/>
            <person name="Stoll D.A."/>
            <person name="Doetsch A."/>
            <person name="Huch M."/>
        </authorList>
    </citation>
    <scope>NUCLEOTIDE SEQUENCE [LARGE SCALE GENOMIC DNA]</scope>
    <source>
        <strain evidence="11">DSM 16106</strain>
    </source>
</reference>
<dbReference type="RefSeq" id="WP_123192177.1">
    <property type="nucleotide sequence ID" value="NZ_QICD01000010.1"/>
</dbReference>
<evidence type="ECO:0000256" key="2">
    <source>
        <dbReference type="ARBA" id="ARBA00022598"/>
    </source>
</evidence>
<keyword evidence="5 6" id="KW-0520">NAD</keyword>
<evidence type="ECO:0000256" key="5">
    <source>
        <dbReference type="ARBA" id="ARBA00023027"/>
    </source>
</evidence>
<dbReference type="OrthoDB" id="9760188at2"/>
<feature type="domain" description="NAD/GMP synthase" evidence="9">
    <location>
        <begin position="10"/>
        <end position="260"/>
    </location>
</feature>
<keyword evidence="2 6" id="KW-0436">Ligase</keyword>
<dbReference type="Proteomes" id="UP000278632">
    <property type="component" value="Unassembled WGS sequence"/>
</dbReference>
<accession>A0A3N0BA75</accession>
<dbReference type="AlphaFoldDB" id="A0A3N0BA75"/>
<comment type="catalytic activity">
    <reaction evidence="7">
        <text>deamido-NAD(+) + NH4(+) + ATP = AMP + diphosphate + NAD(+) + H(+)</text>
        <dbReference type="Rhea" id="RHEA:21188"/>
        <dbReference type="ChEBI" id="CHEBI:15378"/>
        <dbReference type="ChEBI" id="CHEBI:28938"/>
        <dbReference type="ChEBI" id="CHEBI:30616"/>
        <dbReference type="ChEBI" id="CHEBI:33019"/>
        <dbReference type="ChEBI" id="CHEBI:57540"/>
        <dbReference type="ChEBI" id="CHEBI:58437"/>
        <dbReference type="ChEBI" id="CHEBI:456215"/>
        <dbReference type="EC" id="6.3.1.5"/>
    </reaction>
</comment>
<evidence type="ECO:0000256" key="4">
    <source>
        <dbReference type="ARBA" id="ARBA00022840"/>
    </source>
</evidence>
<dbReference type="InterPro" id="IPR003694">
    <property type="entry name" value="NAD_synthase"/>
</dbReference>
<keyword evidence="11" id="KW-1185">Reference proteome</keyword>
<dbReference type="UniPathway" id="UPA00253">
    <property type="reaction ID" value="UER00333"/>
</dbReference>
<comment type="similarity">
    <text evidence="6">Belongs to the NAD synthetase family.</text>
</comment>
<dbReference type="Pfam" id="PF02540">
    <property type="entry name" value="NAD_synthase"/>
    <property type="match status" value="1"/>
</dbReference>
<gene>
    <name evidence="10" type="primary">nadE</name>
    <name evidence="10" type="ORF">DMP08_06760</name>
</gene>
<evidence type="ECO:0000259" key="9">
    <source>
        <dbReference type="Pfam" id="PF02540"/>
    </source>
</evidence>
<dbReference type="NCBIfam" id="TIGR00552">
    <property type="entry name" value="nadE"/>
    <property type="match status" value="1"/>
</dbReference>
<comment type="pathway">
    <text evidence="1">Cofactor biosynthesis; NAD(+) biosynthesis.</text>
</comment>
<evidence type="ECO:0000256" key="6">
    <source>
        <dbReference type="RuleBase" id="RU003811"/>
    </source>
</evidence>
<evidence type="ECO:0000256" key="7">
    <source>
        <dbReference type="RuleBase" id="RU003812"/>
    </source>
</evidence>
<dbReference type="GO" id="GO:0003952">
    <property type="term" value="F:NAD+ synthase (glutamine-hydrolyzing) activity"/>
    <property type="evidence" value="ECO:0007669"/>
    <property type="project" value="InterPro"/>
</dbReference>
<dbReference type="Gene3D" id="3.40.50.620">
    <property type="entry name" value="HUPs"/>
    <property type="match status" value="1"/>
</dbReference>
<dbReference type="GO" id="GO:0008795">
    <property type="term" value="F:NAD+ synthase activity"/>
    <property type="evidence" value="ECO:0007669"/>
    <property type="project" value="UniProtKB-EC"/>
</dbReference>
<dbReference type="FunFam" id="3.40.50.620:FF:000106">
    <property type="entry name" value="Glutamine-dependent NAD(+) synthetase"/>
    <property type="match status" value="1"/>
</dbReference>
<keyword evidence="4 6" id="KW-0067">ATP-binding</keyword>
<dbReference type="GO" id="GO:0004359">
    <property type="term" value="F:glutaminase activity"/>
    <property type="evidence" value="ECO:0007669"/>
    <property type="project" value="InterPro"/>
</dbReference>
<dbReference type="CDD" id="cd00553">
    <property type="entry name" value="NAD_synthase"/>
    <property type="match status" value="1"/>
</dbReference>
<dbReference type="GO" id="GO:0005737">
    <property type="term" value="C:cytoplasm"/>
    <property type="evidence" value="ECO:0007669"/>
    <property type="project" value="InterPro"/>
</dbReference>
<dbReference type="GO" id="GO:0009435">
    <property type="term" value="P:NAD+ biosynthetic process"/>
    <property type="evidence" value="ECO:0007669"/>
    <property type="project" value="UniProtKB-UniPathway"/>
</dbReference>
<dbReference type="InterPro" id="IPR014729">
    <property type="entry name" value="Rossmann-like_a/b/a_fold"/>
</dbReference>
<dbReference type="EC" id="6.3.1.5" evidence="7"/>
<evidence type="ECO:0000313" key="10">
    <source>
        <dbReference type="EMBL" id="RNL44115.1"/>
    </source>
</evidence>
<evidence type="ECO:0000313" key="11">
    <source>
        <dbReference type="Proteomes" id="UP000278632"/>
    </source>
</evidence>
<evidence type="ECO:0000256" key="8">
    <source>
        <dbReference type="SAM" id="MobiDB-lite"/>
    </source>
</evidence>
<dbReference type="PANTHER" id="PTHR23090:SF9">
    <property type="entry name" value="GLUTAMINE-DEPENDENT NAD(+) SYNTHETASE"/>
    <property type="match status" value="1"/>
</dbReference>
<dbReference type="GO" id="GO:0005524">
    <property type="term" value="F:ATP binding"/>
    <property type="evidence" value="ECO:0007669"/>
    <property type="project" value="UniProtKB-KW"/>
</dbReference>